<evidence type="ECO:0000256" key="1">
    <source>
        <dbReference type="SAM" id="Phobius"/>
    </source>
</evidence>
<keyword evidence="1" id="KW-0472">Membrane</keyword>
<dbReference type="Proteomes" id="UP000228496">
    <property type="component" value="Unassembled WGS sequence"/>
</dbReference>
<dbReference type="AlphaFoldDB" id="A0A2J0Q6K2"/>
<name>A0A2J0Q6K2_9BACT</name>
<organism evidence="2 3">
    <name type="scientific">Candidatus Yanofskybacteria bacterium CG10_big_fil_rev_8_21_14_0_10_36_16</name>
    <dbReference type="NCBI Taxonomy" id="1975096"/>
    <lineage>
        <taxon>Bacteria</taxon>
        <taxon>Candidatus Yanofskyibacteriota</taxon>
    </lineage>
</organism>
<reference evidence="2 3" key="1">
    <citation type="submission" date="2017-09" db="EMBL/GenBank/DDBJ databases">
        <title>Depth-based differentiation of microbial function through sediment-hosted aquifers and enrichment of novel symbionts in the deep terrestrial subsurface.</title>
        <authorList>
            <person name="Probst A.J."/>
            <person name="Ladd B."/>
            <person name="Jarett J.K."/>
            <person name="Geller-Mcgrath D.E."/>
            <person name="Sieber C.M."/>
            <person name="Emerson J.B."/>
            <person name="Anantharaman K."/>
            <person name="Thomas B.C."/>
            <person name="Malmstrom R."/>
            <person name="Stieglmeier M."/>
            <person name="Klingl A."/>
            <person name="Woyke T."/>
            <person name="Ryan C.M."/>
            <person name="Banfield J.F."/>
        </authorList>
    </citation>
    <scope>NUCLEOTIDE SEQUENCE [LARGE SCALE GENOMIC DNA]</scope>
    <source>
        <strain evidence="2">CG10_big_fil_rev_8_21_14_0_10_36_16</strain>
    </source>
</reference>
<proteinExistence type="predicted"/>
<accession>A0A2J0Q6K2</accession>
<protein>
    <submittedName>
        <fullName evidence="2">Uncharacterized protein</fullName>
    </submittedName>
</protein>
<sequence>MENLSKEVKEKTKGYILTALGLVAGLAWNDAIKALIDSIFKIDKNTIIAKFIYATIITVIVVTLATSLLRSDAKK</sequence>
<keyword evidence="1" id="KW-0812">Transmembrane</keyword>
<evidence type="ECO:0000313" key="3">
    <source>
        <dbReference type="Proteomes" id="UP000228496"/>
    </source>
</evidence>
<feature type="transmembrane region" description="Helical" evidence="1">
    <location>
        <begin position="48"/>
        <end position="69"/>
    </location>
</feature>
<dbReference type="Pfam" id="PF18898">
    <property type="entry name" value="DUF5654"/>
    <property type="match status" value="1"/>
</dbReference>
<evidence type="ECO:0000313" key="2">
    <source>
        <dbReference type="EMBL" id="PJE50488.1"/>
    </source>
</evidence>
<dbReference type="EMBL" id="PCXQ01000006">
    <property type="protein sequence ID" value="PJE50488.1"/>
    <property type="molecule type" value="Genomic_DNA"/>
</dbReference>
<dbReference type="InterPro" id="IPR043713">
    <property type="entry name" value="DUF5654"/>
</dbReference>
<keyword evidence="1" id="KW-1133">Transmembrane helix</keyword>
<feature type="transmembrane region" description="Helical" evidence="1">
    <location>
        <begin position="12"/>
        <end position="28"/>
    </location>
</feature>
<comment type="caution">
    <text evidence="2">The sequence shown here is derived from an EMBL/GenBank/DDBJ whole genome shotgun (WGS) entry which is preliminary data.</text>
</comment>
<gene>
    <name evidence="2" type="ORF">COV29_03715</name>
</gene>